<dbReference type="Proteomes" id="UP000663832">
    <property type="component" value="Unassembled WGS sequence"/>
</dbReference>
<feature type="region of interest" description="Disordered" evidence="1">
    <location>
        <begin position="1"/>
        <end position="29"/>
    </location>
</feature>
<evidence type="ECO:0000313" key="2">
    <source>
        <dbReference type="EMBL" id="CAF1565312.1"/>
    </source>
</evidence>
<dbReference type="Proteomes" id="UP000663877">
    <property type="component" value="Unassembled WGS sequence"/>
</dbReference>
<proteinExistence type="predicted"/>
<comment type="caution">
    <text evidence="3">The sequence shown here is derived from an EMBL/GenBank/DDBJ whole genome shotgun (WGS) entry which is preliminary data.</text>
</comment>
<feature type="compositionally biased region" description="Basic and acidic residues" evidence="1">
    <location>
        <begin position="1"/>
        <end position="10"/>
    </location>
</feature>
<reference evidence="3" key="1">
    <citation type="submission" date="2021-02" db="EMBL/GenBank/DDBJ databases">
        <authorList>
            <person name="Nowell W R."/>
        </authorList>
    </citation>
    <scope>NUCLEOTIDE SEQUENCE</scope>
</reference>
<keyword evidence="4" id="KW-1185">Reference proteome</keyword>
<protein>
    <submittedName>
        <fullName evidence="3">Uncharacterized protein</fullName>
    </submittedName>
</protein>
<dbReference type="EMBL" id="CAJNOI010005443">
    <property type="protein sequence ID" value="CAF1565312.1"/>
    <property type="molecule type" value="Genomic_DNA"/>
</dbReference>
<dbReference type="EMBL" id="CAJNOM010005850">
    <property type="protein sequence ID" value="CAF1666511.1"/>
    <property type="molecule type" value="Genomic_DNA"/>
</dbReference>
<dbReference type="AlphaFoldDB" id="A0A816FV96"/>
<sequence length="268" mass="31192">MESSKNDGTSKRHRRFSFKSVQSSSPLPSDGHTVECYKCGNVCDEMDLFQRKSKAYPDEALCPRCTQYIDVRAMRTVQVHTSEHQQHQFFTMTRRNGIVPIHSSYGMSKPVKYRYININAVKAMYNRTDTERYIISLAGLYNIWDSSKGREFINCLIKSIHDQQLEFTCDHSFTSESGETYYMLICVRTLSNRTEIGYSYQQISDESGIGGVDMGEKVFLSERKSEQWLKDKAFENLRIHTHVVRSFHTNRYRSNAPIYHPVARTRSE</sequence>
<gene>
    <name evidence="2" type="ORF">BJG266_LOCUS47290</name>
    <name evidence="3" type="ORF">QVE165_LOCUS64330</name>
</gene>
<evidence type="ECO:0000313" key="4">
    <source>
        <dbReference type="Proteomes" id="UP000663832"/>
    </source>
</evidence>
<evidence type="ECO:0000256" key="1">
    <source>
        <dbReference type="SAM" id="MobiDB-lite"/>
    </source>
</evidence>
<evidence type="ECO:0000313" key="3">
    <source>
        <dbReference type="EMBL" id="CAF1666511.1"/>
    </source>
</evidence>
<name>A0A816FV96_9BILA</name>
<dbReference type="OrthoDB" id="10272076at2759"/>
<accession>A0A816FV96</accession>
<organism evidence="3 4">
    <name type="scientific">Adineta steineri</name>
    <dbReference type="NCBI Taxonomy" id="433720"/>
    <lineage>
        <taxon>Eukaryota</taxon>
        <taxon>Metazoa</taxon>
        <taxon>Spiralia</taxon>
        <taxon>Gnathifera</taxon>
        <taxon>Rotifera</taxon>
        <taxon>Eurotatoria</taxon>
        <taxon>Bdelloidea</taxon>
        <taxon>Adinetida</taxon>
        <taxon>Adinetidae</taxon>
        <taxon>Adineta</taxon>
    </lineage>
</organism>